<dbReference type="PROSITE" id="PS50932">
    <property type="entry name" value="HTH_LACI_2"/>
    <property type="match status" value="1"/>
</dbReference>
<dbReference type="SUPFAM" id="SSF53822">
    <property type="entry name" value="Periplasmic binding protein-like I"/>
    <property type="match status" value="1"/>
</dbReference>
<dbReference type="Gene3D" id="3.40.50.2300">
    <property type="match status" value="2"/>
</dbReference>
<dbReference type="InterPro" id="IPR046335">
    <property type="entry name" value="LacI/GalR-like_sensor"/>
</dbReference>
<gene>
    <name evidence="5" type="ORF">HNR06_002917</name>
    <name evidence="6" type="ORF">NOSIN_24900</name>
</gene>
<dbReference type="PANTHER" id="PTHR30146">
    <property type="entry name" value="LACI-RELATED TRANSCRIPTIONAL REPRESSOR"/>
    <property type="match status" value="1"/>
</dbReference>
<comment type="caution">
    <text evidence="6">The sequence shown here is derived from an EMBL/GenBank/DDBJ whole genome shotgun (WGS) entry which is preliminary data.</text>
</comment>
<dbReference type="GO" id="GO:0000976">
    <property type="term" value="F:transcription cis-regulatory region binding"/>
    <property type="evidence" value="ECO:0007669"/>
    <property type="project" value="TreeGrafter"/>
</dbReference>
<dbReference type="Gene3D" id="1.10.260.40">
    <property type="entry name" value="lambda repressor-like DNA-binding domains"/>
    <property type="match status" value="1"/>
</dbReference>
<dbReference type="CDD" id="cd06267">
    <property type="entry name" value="PBP1_LacI_sugar_binding-like"/>
    <property type="match status" value="1"/>
</dbReference>
<feature type="domain" description="HTH lacI-type" evidence="4">
    <location>
        <begin position="11"/>
        <end position="65"/>
    </location>
</feature>
<dbReference type="Pfam" id="PF00356">
    <property type="entry name" value="LacI"/>
    <property type="match status" value="1"/>
</dbReference>
<dbReference type="EMBL" id="MCOK01000001">
    <property type="protein sequence ID" value="OOC56670.1"/>
    <property type="molecule type" value="Genomic_DNA"/>
</dbReference>
<reference evidence="5 8" key="3">
    <citation type="submission" date="2020-07" db="EMBL/GenBank/DDBJ databases">
        <title>Sequencing the genomes of 1000 actinobacteria strains.</title>
        <authorList>
            <person name="Klenk H.-P."/>
        </authorList>
    </citation>
    <scope>NUCLEOTIDE SEQUENCE [LARGE SCALE GENOMIC DNA]</scope>
    <source>
        <strain evidence="5 8">DSM 45278</strain>
    </source>
</reference>
<protein>
    <submittedName>
        <fullName evidence="5">DNA-binding LacI/PurR family transcriptional regulator</fullName>
    </submittedName>
    <submittedName>
        <fullName evidence="6">LacI family transcriptional regulator</fullName>
    </submittedName>
</protein>
<sequence>MATGSTGRKRPTISDVARRAGVSKGAVSRALNTGTGTSASTRERIRQAAVELGWSPSYVARALNGKSLGTIGLVVRRSPEILDFDAFFPSFLSGIESVLSGEEHATVIRFVPDERTEAATYERLFNEHFVDGFLVTDLRTDDGRPAMLRRLGAPAVVGGAPEGSSDLPTITNDSEEAIRGLVRRFAEAGHRRIAHVQGDPHMLHAIQRRRHWEKAVREFGLEPGPVEEQGGYTIEGGARATERIIAGRGGERPTAIFYGSDLMAIGGYSVLREAGLTIPDDMAVAGFDDIPLASFVTPPLTTVRNRHRALGSVGARILLDMLKGQEPPLSTVLTGELRLRESSGQPDHRL</sequence>
<dbReference type="InterPro" id="IPR000843">
    <property type="entry name" value="HTH_LacI"/>
</dbReference>
<name>A0A1V3C8G2_9ACTN</name>
<accession>A0A7Z0BJ15</accession>
<accession>A0A1V3C8G2</accession>
<evidence type="ECO:0000256" key="1">
    <source>
        <dbReference type="ARBA" id="ARBA00023015"/>
    </source>
</evidence>
<evidence type="ECO:0000313" key="7">
    <source>
        <dbReference type="Proteomes" id="UP000189004"/>
    </source>
</evidence>
<evidence type="ECO:0000259" key="4">
    <source>
        <dbReference type="PROSITE" id="PS50932"/>
    </source>
</evidence>
<evidence type="ECO:0000313" key="8">
    <source>
        <dbReference type="Proteomes" id="UP000584931"/>
    </source>
</evidence>
<dbReference type="PROSITE" id="PS00356">
    <property type="entry name" value="HTH_LACI_1"/>
    <property type="match status" value="1"/>
</dbReference>
<dbReference type="Pfam" id="PF13377">
    <property type="entry name" value="Peripla_BP_3"/>
    <property type="match status" value="1"/>
</dbReference>
<proteinExistence type="predicted"/>
<dbReference type="GO" id="GO:0003700">
    <property type="term" value="F:DNA-binding transcription factor activity"/>
    <property type="evidence" value="ECO:0007669"/>
    <property type="project" value="TreeGrafter"/>
</dbReference>
<dbReference type="CDD" id="cd01392">
    <property type="entry name" value="HTH_LacI"/>
    <property type="match status" value="1"/>
</dbReference>
<dbReference type="InterPro" id="IPR010982">
    <property type="entry name" value="Lambda_DNA-bd_dom_sf"/>
</dbReference>
<evidence type="ECO:0000313" key="5">
    <source>
        <dbReference type="EMBL" id="NYH53328.1"/>
    </source>
</evidence>
<evidence type="ECO:0000256" key="2">
    <source>
        <dbReference type="ARBA" id="ARBA00023125"/>
    </source>
</evidence>
<dbReference type="InterPro" id="IPR028082">
    <property type="entry name" value="Peripla_BP_I"/>
</dbReference>
<keyword evidence="1" id="KW-0805">Transcription regulation</keyword>
<dbReference type="EMBL" id="JACCHL010000001">
    <property type="protein sequence ID" value="NYH53328.1"/>
    <property type="molecule type" value="Genomic_DNA"/>
</dbReference>
<dbReference type="SMART" id="SM00354">
    <property type="entry name" value="HTH_LACI"/>
    <property type="match status" value="1"/>
</dbReference>
<keyword evidence="3" id="KW-0804">Transcription</keyword>
<dbReference type="SUPFAM" id="SSF47413">
    <property type="entry name" value="lambda repressor-like DNA-binding domains"/>
    <property type="match status" value="1"/>
</dbReference>
<evidence type="ECO:0000256" key="3">
    <source>
        <dbReference type="ARBA" id="ARBA00023163"/>
    </source>
</evidence>
<keyword evidence="7" id="KW-1185">Reference proteome</keyword>
<dbReference type="PANTHER" id="PTHR30146:SF155">
    <property type="entry name" value="ALANINE RACEMASE"/>
    <property type="match status" value="1"/>
</dbReference>
<dbReference type="STRING" id="501010.NOSIN_24900"/>
<reference evidence="6" key="1">
    <citation type="submission" date="2016-08" db="EMBL/GenBank/DDBJ databases">
        <authorList>
            <person name="Seilhamer J.J."/>
        </authorList>
    </citation>
    <scope>NUCLEOTIDE SEQUENCE [LARGE SCALE GENOMIC DNA]</scope>
    <source>
        <strain evidence="6">UTMC102</strain>
    </source>
</reference>
<reference evidence="7" key="2">
    <citation type="submission" date="2016-08" db="EMBL/GenBank/DDBJ databases">
        <authorList>
            <person name="Tokovenko B."/>
            <person name="Kalinowski J."/>
        </authorList>
    </citation>
    <scope>NUCLEOTIDE SEQUENCE [LARGE SCALE GENOMIC DNA]</scope>
    <source>
        <strain evidence="7">UTMC102</strain>
    </source>
</reference>
<dbReference type="OrthoDB" id="1938857at2"/>
<keyword evidence="2 5" id="KW-0238">DNA-binding</keyword>
<dbReference type="Proteomes" id="UP000584931">
    <property type="component" value="Unassembled WGS sequence"/>
</dbReference>
<dbReference type="Proteomes" id="UP000189004">
    <property type="component" value="Unassembled WGS sequence"/>
</dbReference>
<organism evidence="6 7">
    <name type="scientific">Nocardiopsis sinuspersici</name>
    <dbReference type="NCBI Taxonomy" id="501010"/>
    <lineage>
        <taxon>Bacteria</taxon>
        <taxon>Bacillati</taxon>
        <taxon>Actinomycetota</taxon>
        <taxon>Actinomycetes</taxon>
        <taxon>Streptosporangiales</taxon>
        <taxon>Nocardiopsidaceae</taxon>
        <taxon>Nocardiopsis</taxon>
    </lineage>
</organism>
<dbReference type="RefSeq" id="WP_077693112.1">
    <property type="nucleotide sequence ID" value="NZ_JACCHL010000001.1"/>
</dbReference>
<evidence type="ECO:0000313" key="6">
    <source>
        <dbReference type="EMBL" id="OOC56670.1"/>
    </source>
</evidence>
<dbReference type="AlphaFoldDB" id="A0A1V3C8G2"/>